<feature type="region of interest" description="Disordered" evidence="6">
    <location>
        <begin position="297"/>
        <end position="361"/>
    </location>
</feature>
<dbReference type="AlphaFoldDB" id="W5TH74"/>
<feature type="transmembrane region" description="Helical" evidence="7">
    <location>
        <begin position="362"/>
        <end position="384"/>
    </location>
</feature>
<dbReference type="PROSITE" id="PS50011">
    <property type="entry name" value="PROTEIN_KINASE_DOM"/>
    <property type="match status" value="1"/>
</dbReference>
<keyword evidence="7" id="KW-0472">Membrane</keyword>
<dbReference type="InterPro" id="IPR017441">
    <property type="entry name" value="Protein_kinase_ATP_BS"/>
</dbReference>
<dbReference type="HOGENOM" id="CLU_000288_135_1_11"/>
<keyword evidence="3 9" id="KW-0418">Kinase</keyword>
<feature type="binding site" evidence="5">
    <location>
        <position position="43"/>
    </location>
    <ligand>
        <name>ATP</name>
        <dbReference type="ChEBI" id="CHEBI:30616"/>
    </ligand>
</feature>
<gene>
    <name evidence="9" type="ORF">NONO_c37170</name>
</gene>
<keyword evidence="2 5" id="KW-0547">Nucleotide-binding</keyword>
<dbReference type="CDD" id="cd14014">
    <property type="entry name" value="STKc_PknB_like"/>
    <property type="match status" value="1"/>
</dbReference>
<keyword evidence="7" id="KW-0812">Transmembrane</keyword>
<evidence type="ECO:0000256" key="7">
    <source>
        <dbReference type="SAM" id="Phobius"/>
    </source>
</evidence>
<dbReference type="GO" id="GO:0005524">
    <property type="term" value="F:ATP binding"/>
    <property type="evidence" value="ECO:0007669"/>
    <property type="project" value="UniProtKB-UniRule"/>
</dbReference>
<dbReference type="Gene3D" id="1.10.510.10">
    <property type="entry name" value="Transferase(Phosphotransferase) domain 1"/>
    <property type="match status" value="1"/>
</dbReference>
<accession>W5TH74</accession>
<keyword evidence="4 5" id="KW-0067">ATP-binding</keyword>
<reference evidence="9 10" key="1">
    <citation type="journal article" date="2014" name="Appl. Environ. Microbiol.">
        <title>Insights into the Microbial Degradation of Rubber and Gutta-Percha by Analysis of the Complete Genome of Nocardia nova SH22a.</title>
        <authorList>
            <person name="Luo Q."/>
            <person name="Hiessl S."/>
            <person name="Poehlein A."/>
            <person name="Daniel R."/>
            <person name="Steinbuchel A."/>
        </authorList>
    </citation>
    <scope>NUCLEOTIDE SEQUENCE [LARGE SCALE GENOMIC DNA]</scope>
    <source>
        <strain evidence="9">SH22a</strain>
    </source>
</reference>
<evidence type="ECO:0000256" key="4">
    <source>
        <dbReference type="ARBA" id="ARBA00022840"/>
    </source>
</evidence>
<keyword evidence="9" id="KW-0723">Serine/threonine-protein kinase</keyword>
<dbReference type="KEGG" id="nno:NONO_c37170"/>
<dbReference type="InterPro" id="IPR000719">
    <property type="entry name" value="Prot_kinase_dom"/>
</dbReference>
<evidence type="ECO:0000259" key="8">
    <source>
        <dbReference type="PROSITE" id="PS50011"/>
    </source>
</evidence>
<dbReference type="GO" id="GO:0004674">
    <property type="term" value="F:protein serine/threonine kinase activity"/>
    <property type="evidence" value="ECO:0007669"/>
    <property type="project" value="UniProtKB-KW"/>
</dbReference>
<organism evidence="9 10">
    <name type="scientific">Nocardia nova SH22a</name>
    <dbReference type="NCBI Taxonomy" id="1415166"/>
    <lineage>
        <taxon>Bacteria</taxon>
        <taxon>Bacillati</taxon>
        <taxon>Actinomycetota</taxon>
        <taxon>Actinomycetes</taxon>
        <taxon>Mycobacteriales</taxon>
        <taxon>Nocardiaceae</taxon>
        <taxon>Nocardia</taxon>
    </lineage>
</organism>
<dbReference type="InterPro" id="IPR008271">
    <property type="entry name" value="Ser/Thr_kinase_AS"/>
</dbReference>
<dbReference type="SUPFAM" id="SSF56112">
    <property type="entry name" value="Protein kinase-like (PK-like)"/>
    <property type="match status" value="1"/>
</dbReference>
<dbReference type="PROSITE" id="PS00107">
    <property type="entry name" value="PROTEIN_KINASE_ATP"/>
    <property type="match status" value="1"/>
</dbReference>
<keyword evidence="10" id="KW-1185">Reference proteome</keyword>
<dbReference type="PANTHER" id="PTHR43289:SF34">
    <property type="entry name" value="SERINE_THREONINE-PROTEIN KINASE YBDM-RELATED"/>
    <property type="match status" value="1"/>
</dbReference>
<keyword evidence="1" id="KW-0808">Transferase</keyword>
<dbReference type="Proteomes" id="UP000019150">
    <property type="component" value="Chromosome"/>
</dbReference>
<dbReference type="Gene3D" id="3.30.200.20">
    <property type="entry name" value="Phosphorylase Kinase, domain 1"/>
    <property type="match status" value="1"/>
</dbReference>
<dbReference type="InterPro" id="IPR011009">
    <property type="entry name" value="Kinase-like_dom_sf"/>
</dbReference>
<feature type="domain" description="Protein kinase" evidence="8">
    <location>
        <begin position="15"/>
        <end position="273"/>
    </location>
</feature>
<dbReference type="Pfam" id="PF00069">
    <property type="entry name" value="Pkinase"/>
    <property type="match status" value="1"/>
</dbReference>
<dbReference type="EMBL" id="CP006850">
    <property type="protein sequence ID" value="AHH18504.1"/>
    <property type="molecule type" value="Genomic_DNA"/>
</dbReference>
<dbReference type="STRING" id="1415166.NONO_c37170"/>
<feature type="region of interest" description="Disordered" evidence="6">
    <location>
        <begin position="389"/>
        <end position="413"/>
    </location>
</feature>
<dbReference type="RefSeq" id="WP_025349941.1">
    <property type="nucleotide sequence ID" value="NZ_CP006850.1"/>
</dbReference>
<name>W5TH74_9NOCA</name>
<dbReference type="SMART" id="SM00220">
    <property type="entry name" value="S_TKc"/>
    <property type="match status" value="1"/>
</dbReference>
<proteinExistence type="predicted"/>
<evidence type="ECO:0000313" key="9">
    <source>
        <dbReference type="EMBL" id="AHH18504.1"/>
    </source>
</evidence>
<dbReference type="PROSITE" id="PS00108">
    <property type="entry name" value="PROTEIN_KINASE_ST"/>
    <property type="match status" value="1"/>
</dbReference>
<dbReference type="PATRIC" id="fig|1415166.3.peg.3817"/>
<evidence type="ECO:0000256" key="1">
    <source>
        <dbReference type="ARBA" id="ARBA00022679"/>
    </source>
</evidence>
<dbReference type="OrthoDB" id="9762169at2"/>
<evidence type="ECO:0000256" key="2">
    <source>
        <dbReference type="ARBA" id="ARBA00022741"/>
    </source>
</evidence>
<evidence type="ECO:0000256" key="3">
    <source>
        <dbReference type="ARBA" id="ARBA00022777"/>
    </source>
</evidence>
<sequence length="525" mass="54173">MRPPEPGDPETIGPYRILGVLGAGGMGKVYLGRTAGGRTVAVKVVRPDLSGDPAFRTRFRREVAAARRVTGTCAVPVLDADVDAQRPWLATAYVAGLSLGEAVDQFGPLPEQALAPLTAGLARALAEVHAAGVIHRDLKPSNVLLTVDGPRLIDFGIARAADDGGTLTTTGQIIGSPGYIAPEHISGEGPVGPPADVFALGGVLVYAATGQGPFGNGDSISMLWRVMYEPPQLDSVPDDIRALTAACLDKDPARRPAPEQISGLATTSDTGALPAAILEAIGRRAVAVLDLDPATTLPPTMTSAAPTPPPVQPRSTHSTIVTGRPEIPSAPSRSPVRPPTHLPTAHTAQPPPQRNSPRRRTLALAGGAAVVLVAAATISATLAFRSASADRPATAHHTTPAVTTSADTPADDRTALPPAFTGTWTGTATDGAVQFRIVVTLHDGTVGTEVGTATNTGQRMGTTCKRAETLTAANPSKITLRARLLSGFMCNDDNQPSTLVLRDDGGVNYSMTGPIGTISGTLHRR</sequence>
<keyword evidence="7" id="KW-1133">Transmembrane helix</keyword>
<protein>
    <submittedName>
        <fullName evidence="9">Putative serine/threonine protein kinase</fullName>
    </submittedName>
</protein>
<evidence type="ECO:0000256" key="6">
    <source>
        <dbReference type="SAM" id="MobiDB-lite"/>
    </source>
</evidence>
<feature type="compositionally biased region" description="Low complexity" evidence="6">
    <location>
        <begin position="389"/>
        <end position="406"/>
    </location>
</feature>
<evidence type="ECO:0000256" key="5">
    <source>
        <dbReference type="PROSITE-ProRule" id="PRU10141"/>
    </source>
</evidence>
<evidence type="ECO:0000313" key="10">
    <source>
        <dbReference type="Proteomes" id="UP000019150"/>
    </source>
</evidence>
<dbReference type="PANTHER" id="PTHR43289">
    <property type="entry name" value="MITOGEN-ACTIVATED PROTEIN KINASE KINASE KINASE 20-RELATED"/>
    <property type="match status" value="1"/>
</dbReference>
<dbReference type="eggNOG" id="COG0515">
    <property type="taxonomic scope" value="Bacteria"/>
</dbReference>